<organism evidence="1 2">
    <name type="scientific">Oryza sativa subsp. japonica</name>
    <name type="common">Rice</name>
    <dbReference type="NCBI Taxonomy" id="39947"/>
    <lineage>
        <taxon>Eukaryota</taxon>
        <taxon>Viridiplantae</taxon>
        <taxon>Streptophyta</taxon>
        <taxon>Embryophyta</taxon>
        <taxon>Tracheophyta</taxon>
        <taxon>Spermatophyta</taxon>
        <taxon>Magnoliopsida</taxon>
        <taxon>Liliopsida</taxon>
        <taxon>Poales</taxon>
        <taxon>Poaceae</taxon>
        <taxon>BOP clade</taxon>
        <taxon>Oryzoideae</taxon>
        <taxon>Oryzeae</taxon>
        <taxon>Oryzinae</taxon>
        <taxon>Oryza</taxon>
        <taxon>Oryza sativa</taxon>
    </lineage>
</organism>
<accession>Q2R7L3</accession>
<proteinExistence type="predicted"/>
<evidence type="ECO:0000313" key="1">
    <source>
        <dbReference type="EMBL" id="AAX95916.1"/>
    </source>
</evidence>
<protein>
    <submittedName>
        <fullName evidence="1">Uncharacterized protein</fullName>
    </submittedName>
</protein>
<dbReference type="EMBL" id="AC145810">
    <property type="protein sequence ID" value="AAX95916.1"/>
    <property type="molecule type" value="Genomic_DNA"/>
</dbReference>
<sequence>MGALPMKYLGCLRGSKKESTFLEGSSGKKARKLESITGFNGRKFVPQKIREA</sequence>
<gene>
    <name evidence="1" type="ordered locus">LOC_Os11g15730</name>
</gene>
<dbReference type="AlphaFoldDB" id="Q2R7L3"/>
<reference evidence="2" key="2">
    <citation type="journal article" date="2008" name="Nucleic Acids Res.">
        <title>The rice annotation project database (RAP-DB): 2008 update.</title>
        <authorList>
            <consortium name="The rice annotation project (RAP)"/>
        </authorList>
    </citation>
    <scope>GENOME REANNOTATION</scope>
    <source>
        <strain evidence="2">cv. Nipponbare</strain>
    </source>
</reference>
<reference evidence="2" key="1">
    <citation type="journal article" date="2005" name="Nature">
        <title>The map-based sequence of the rice genome.</title>
        <authorList>
            <consortium name="International rice genome sequencing project (IRGSP)"/>
            <person name="Matsumoto T."/>
            <person name="Wu J."/>
            <person name="Kanamori H."/>
            <person name="Katayose Y."/>
            <person name="Fujisawa M."/>
            <person name="Namiki N."/>
            <person name="Mizuno H."/>
            <person name="Yamamoto K."/>
            <person name="Antonio B.A."/>
            <person name="Baba T."/>
            <person name="Sakata K."/>
            <person name="Nagamura Y."/>
            <person name="Aoki H."/>
            <person name="Arikawa K."/>
            <person name="Arita K."/>
            <person name="Bito T."/>
            <person name="Chiden Y."/>
            <person name="Fujitsuka N."/>
            <person name="Fukunaka R."/>
            <person name="Hamada M."/>
            <person name="Harada C."/>
            <person name="Hayashi A."/>
            <person name="Hijishita S."/>
            <person name="Honda M."/>
            <person name="Hosokawa S."/>
            <person name="Ichikawa Y."/>
            <person name="Idonuma A."/>
            <person name="Iijima M."/>
            <person name="Ikeda M."/>
            <person name="Ikeno M."/>
            <person name="Ito K."/>
            <person name="Ito S."/>
            <person name="Ito T."/>
            <person name="Ito Y."/>
            <person name="Ito Y."/>
            <person name="Iwabuchi A."/>
            <person name="Kamiya K."/>
            <person name="Karasawa W."/>
            <person name="Kurita K."/>
            <person name="Katagiri S."/>
            <person name="Kikuta A."/>
            <person name="Kobayashi H."/>
            <person name="Kobayashi N."/>
            <person name="Machita K."/>
            <person name="Maehara T."/>
            <person name="Masukawa M."/>
            <person name="Mizubayashi T."/>
            <person name="Mukai Y."/>
            <person name="Nagasaki H."/>
            <person name="Nagata Y."/>
            <person name="Naito S."/>
            <person name="Nakashima M."/>
            <person name="Nakama Y."/>
            <person name="Nakamichi Y."/>
            <person name="Nakamura M."/>
            <person name="Meguro A."/>
            <person name="Negishi M."/>
            <person name="Ohta I."/>
            <person name="Ohta T."/>
            <person name="Okamoto M."/>
            <person name="Ono N."/>
            <person name="Saji S."/>
            <person name="Sakaguchi M."/>
            <person name="Sakai K."/>
            <person name="Shibata M."/>
            <person name="Shimokawa T."/>
            <person name="Song J."/>
            <person name="Takazaki Y."/>
            <person name="Terasawa K."/>
            <person name="Tsugane M."/>
            <person name="Tsuji K."/>
            <person name="Ueda S."/>
            <person name="Waki K."/>
            <person name="Yamagata H."/>
            <person name="Yamamoto M."/>
            <person name="Yamamoto S."/>
            <person name="Yamane H."/>
            <person name="Yoshiki S."/>
            <person name="Yoshihara R."/>
            <person name="Yukawa K."/>
            <person name="Zhong H."/>
            <person name="Yano M."/>
            <person name="Yuan Q."/>
            <person name="Ouyang S."/>
            <person name="Liu J."/>
            <person name="Jones K.M."/>
            <person name="Gansberger K."/>
            <person name="Moffat K."/>
            <person name="Hill J."/>
            <person name="Bera J."/>
            <person name="Fadrosh D."/>
            <person name="Jin S."/>
            <person name="Johri S."/>
            <person name="Kim M."/>
            <person name="Overton L."/>
            <person name="Reardon M."/>
            <person name="Tsitrin T."/>
            <person name="Vuong H."/>
            <person name="Weaver B."/>
            <person name="Ciecko A."/>
            <person name="Tallon L."/>
            <person name="Jackson J."/>
            <person name="Pai G."/>
            <person name="Aken S.V."/>
            <person name="Utterback T."/>
            <person name="Reidmuller S."/>
            <person name="Feldblyum T."/>
            <person name="Hsiao J."/>
            <person name="Zismann V."/>
            <person name="Iobst S."/>
            <person name="de Vazeille A.R."/>
            <person name="Buell C.R."/>
            <person name="Ying K."/>
            <person name="Li Y."/>
            <person name="Lu T."/>
            <person name="Huang Y."/>
            <person name="Zhao Q."/>
            <person name="Feng Q."/>
            <person name="Zhang L."/>
            <person name="Zhu J."/>
            <person name="Weng Q."/>
            <person name="Mu J."/>
            <person name="Lu Y."/>
            <person name="Fan D."/>
            <person name="Liu Y."/>
            <person name="Guan J."/>
            <person name="Zhang Y."/>
            <person name="Yu S."/>
            <person name="Liu X."/>
            <person name="Zhang Y."/>
            <person name="Hong G."/>
            <person name="Han B."/>
            <person name="Choisne N."/>
            <person name="Demange N."/>
            <person name="Orjeda G."/>
            <person name="Samain S."/>
            <person name="Cattolico L."/>
            <person name="Pelletier E."/>
            <person name="Couloux A."/>
            <person name="Segurens B."/>
            <person name="Wincker P."/>
            <person name="D'Hont A."/>
            <person name="Scarpelli C."/>
            <person name="Weissenbach J."/>
            <person name="Salanoubat M."/>
            <person name="Quetier F."/>
            <person name="Yu Y."/>
            <person name="Kim H.R."/>
            <person name="Rambo T."/>
            <person name="Currie J."/>
            <person name="Collura K."/>
            <person name="Luo M."/>
            <person name="Yang T."/>
            <person name="Ammiraju J.S.S."/>
            <person name="Engler F."/>
            <person name="Soderlund C."/>
            <person name="Wing R.A."/>
            <person name="Palmer L.E."/>
            <person name="de la Bastide M."/>
            <person name="Spiegel L."/>
            <person name="Nascimento L."/>
            <person name="Zutavern T."/>
            <person name="O'Shaughnessy A."/>
            <person name="Dike S."/>
            <person name="Dedhia N."/>
            <person name="Preston R."/>
            <person name="Balija V."/>
            <person name="McCombie W.R."/>
            <person name="Chow T."/>
            <person name="Chen H."/>
            <person name="Chung M."/>
            <person name="Chen C."/>
            <person name="Shaw J."/>
            <person name="Wu H."/>
            <person name="Hsiao K."/>
            <person name="Chao Y."/>
            <person name="Chu M."/>
            <person name="Cheng C."/>
            <person name="Hour A."/>
            <person name="Lee P."/>
            <person name="Lin S."/>
            <person name="Lin Y."/>
            <person name="Liou J."/>
            <person name="Liu S."/>
            <person name="Hsing Y."/>
            <person name="Raghuvanshi S."/>
            <person name="Mohanty A."/>
            <person name="Bharti A.K."/>
            <person name="Gaur A."/>
            <person name="Gupta V."/>
            <person name="Kumar D."/>
            <person name="Ravi V."/>
            <person name="Vij S."/>
            <person name="Kapur A."/>
            <person name="Khurana P."/>
            <person name="Khurana P."/>
            <person name="Khurana J.P."/>
            <person name="Tyagi A.K."/>
            <person name="Gaikwad K."/>
            <person name="Singh A."/>
            <person name="Dalal V."/>
            <person name="Srivastava S."/>
            <person name="Dixit A."/>
            <person name="Pal A.K."/>
            <person name="Ghazi I.A."/>
            <person name="Yadav M."/>
            <person name="Pandit A."/>
            <person name="Bhargava A."/>
            <person name="Sureshbabu K."/>
            <person name="Batra K."/>
            <person name="Sharma T.R."/>
            <person name="Mohapatra T."/>
            <person name="Singh N.K."/>
            <person name="Messing J."/>
            <person name="Nelson A.B."/>
            <person name="Fuks G."/>
            <person name="Kavchok S."/>
            <person name="Keizer G."/>
            <person name="Linton E."/>
            <person name="Llaca V."/>
            <person name="Song R."/>
            <person name="Tanyolac B."/>
            <person name="Young S."/>
            <person name="Ho-Il K."/>
            <person name="Hahn J.H."/>
            <person name="Sangsakoo G."/>
            <person name="Vanavichit A."/>
            <person name="de Mattos Luiz.A.T."/>
            <person name="Zimmer P.D."/>
            <person name="Malone G."/>
            <person name="Dellagostin O."/>
            <person name="de Oliveira A.C."/>
            <person name="Bevan M."/>
            <person name="Bancroft I."/>
            <person name="Minx P."/>
            <person name="Cordum H."/>
            <person name="Wilson R."/>
            <person name="Cheng Z."/>
            <person name="Jin W."/>
            <person name="Jiang J."/>
            <person name="Leong S.A."/>
            <person name="Iwama H."/>
            <person name="Gojobori T."/>
            <person name="Itoh T."/>
            <person name="Niimura Y."/>
            <person name="Fujii Y."/>
            <person name="Habara T."/>
            <person name="Sakai H."/>
            <person name="Sato Y."/>
            <person name="Wilson G."/>
            <person name="Kumar K."/>
            <person name="McCouch S."/>
            <person name="Juretic N."/>
            <person name="Hoen D."/>
            <person name="Wright S."/>
            <person name="Bruskiewich R."/>
            <person name="Bureau T."/>
            <person name="Miyao A."/>
            <person name="Hirochika H."/>
            <person name="Nishikawa T."/>
            <person name="Kadowaki K."/>
            <person name="Sugiura M."/>
            <person name="Burr B."/>
            <person name="Sasaki T."/>
        </authorList>
    </citation>
    <scope>NUCLEOTIDE SEQUENCE [LARGE SCALE GENOMIC DNA]</scope>
    <source>
        <strain evidence="2">cv. Nipponbare</strain>
    </source>
</reference>
<evidence type="ECO:0000313" key="2">
    <source>
        <dbReference type="Proteomes" id="UP000000763"/>
    </source>
</evidence>
<dbReference type="Proteomes" id="UP000000763">
    <property type="component" value="Chromosome 11"/>
</dbReference>
<name>Q2R7L3_ORYSJ</name>